<dbReference type="Proteomes" id="UP000712281">
    <property type="component" value="Unassembled WGS sequence"/>
</dbReference>
<name>A0A8S9I5N4_BRACR</name>
<sequence>MESSSLTIDPLKHSKQPSALLTFEHVLPPLVEAKYAPPAGDPKVKDFPVGSAVGGSPGGDIDCGVMKSAAGFLGH</sequence>
<dbReference type="EMBL" id="QGKY02001250">
    <property type="protein sequence ID" value="KAF2565070.1"/>
    <property type="molecule type" value="Genomic_DNA"/>
</dbReference>
<evidence type="ECO:0000313" key="2">
    <source>
        <dbReference type="EMBL" id="KAF2596412.1"/>
    </source>
</evidence>
<proteinExistence type="predicted"/>
<comment type="caution">
    <text evidence="1">The sequence shown here is derived from an EMBL/GenBank/DDBJ whole genome shotgun (WGS) entry which is preliminary data.</text>
</comment>
<gene>
    <name evidence="2" type="ORF">F2Q68_00009259</name>
    <name evidence="1" type="ORF">F2Q70_00016279</name>
</gene>
<accession>A0A8S9I5N4</accession>
<dbReference type="AlphaFoldDB" id="A0A8S9I5N4"/>
<evidence type="ECO:0000313" key="1">
    <source>
        <dbReference type="EMBL" id="KAF2565070.1"/>
    </source>
</evidence>
<organism evidence="1">
    <name type="scientific">Brassica cretica</name>
    <name type="common">Mustard</name>
    <dbReference type="NCBI Taxonomy" id="69181"/>
    <lineage>
        <taxon>Eukaryota</taxon>
        <taxon>Viridiplantae</taxon>
        <taxon>Streptophyta</taxon>
        <taxon>Embryophyta</taxon>
        <taxon>Tracheophyta</taxon>
        <taxon>Spermatophyta</taxon>
        <taxon>Magnoliopsida</taxon>
        <taxon>eudicotyledons</taxon>
        <taxon>Gunneridae</taxon>
        <taxon>Pentapetalae</taxon>
        <taxon>rosids</taxon>
        <taxon>malvids</taxon>
        <taxon>Brassicales</taxon>
        <taxon>Brassicaceae</taxon>
        <taxon>Brassiceae</taxon>
        <taxon>Brassica</taxon>
    </lineage>
</organism>
<protein>
    <submittedName>
        <fullName evidence="1">Uncharacterized protein</fullName>
    </submittedName>
</protein>
<dbReference type="EMBL" id="QGKW02000717">
    <property type="protein sequence ID" value="KAF2596412.1"/>
    <property type="molecule type" value="Genomic_DNA"/>
</dbReference>
<reference evidence="1" key="1">
    <citation type="submission" date="2019-12" db="EMBL/GenBank/DDBJ databases">
        <title>Genome sequencing and annotation of Brassica cretica.</title>
        <authorList>
            <person name="Studholme D.J."/>
            <person name="Sarris P.F."/>
        </authorList>
    </citation>
    <scope>NUCLEOTIDE SEQUENCE</scope>
    <source>
        <strain evidence="2">PFS-001/15</strain>
        <strain evidence="1">PFS-102/07</strain>
        <tissue evidence="1">Leaf</tissue>
    </source>
</reference>